<dbReference type="InterPro" id="IPR045257">
    <property type="entry name" value="E2/Pdx1"/>
</dbReference>
<dbReference type="Gene3D" id="3.40.630.30">
    <property type="match status" value="1"/>
</dbReference>
<evidence type="ECO:0000256" key="4">
    <source>
        <dbReference type="ARBA" id="ARBA00022946"/>
    </source>
</evidence>
<dbReference type="EC" id="2.3.1.12" evidence="6"/>
<dbReference type="NCBIfam" id="TIGR01349">
    <property type="entry name" value="PDHac_trf_mito"/>
    <property type="match status" value="1"/>
</dbReference>
<sequence length="872" mass="92057">MPITVTMPRLSDTMEVGTVVQWHVKEGDTVSPGDVLADIETDKATMELEAFDEGTVAKLAAKQGDSVNVGDPIVIIAEEGEDVSEAASSGGEAKTEAKSETKIETKQAEGSSSSTASSGTATAPAPTSNGSTNGSTSNGDGGRIFASPLAKKIAGEHNVDLAGIDGTGPSGRIVKKDVEYALESGGASAPASRGAPAQPELPPIGAALQDNTVTLSNMRGTIAKRLVQSKQTIPHYQVTVEVDMDALLDLREQLNEQLSAQGVKLTVNDFLVRACALAMHQHPFVNSSWDDSGKHPAIKQHGSVNVGVAVALPEERGGGLVVPVLQGTDRMGLRTISSETRRLAKKAREKGLSVEDMDGATFTISNLGMFGVSHFTAIINPPNACILAVGAAREIPVVRDGQLMIGSVMSMTMSSDHRIVDGAMAAQYLNTVKGMLEDVDAIDRVLRESFPTADEAQLVRQLRADGDLRVSLVAEVDGAVVGCVAISPVTIDGEACNGVGLAPVAVLPGHQSRGIGATLVAAGLAAFCVVLGEPAYYRRFGFRPAAKHGLSSVYDAGDAFMVLTLPGSMTDADANNEAANTENAAAKKPRKWRKRLRRGAIGVLAGTALFALASCIHLDHPNPDYPATNAEVDAAIEEMKEAPVGLDRPLVVLSGWRSPSMTGRGMAGRIKEVTGAKDDEVLAISYVWQEDIRDIADTVAQKVADEFGTEVDPLTGDRWTVEVDVVAISMGGLVARTAWAEPTEVKRNLGVRLNIQTLYTLGSPHRGAKLANWIRLDESARQMQPGSEFLAMLDDATIGDTHDLTVVPYATLRDTWVGATNASPNGQDPIWVPGRVVLSHHLISLDDRILADIGRRLRGEEPLGQPSAPPRD</sequence>
<comment type="subcellular location">
    <subcellularLocation>
        <location evidence="6">Mitochondrion</location>
    </subcellularLocation>
</comment>
<keyword evidence="13" id="KW-1185">Reference proteome</keyword>
<dbReference type="SUPFAM" id="SSF47005">
    <property type="entry name" value="Peripheral subunit-binding domain of 2-oxo acid dehydrogenase complex"/>
    <property type="match status" value="1"/>
</dbReference>
<comment type="caution">
    <text evidence="12">The sequence shown here is derived from an EMBL/GenBank/DDBJ whole genome shotgun (WGS) entry which is preliminary data.</text>
</comment>
<comment type="catalytic activity">
    <reaction evidence="6">
        <text>N(6)-[(R)-dihydrolipoyl]-L-lysyl-[protein] + acetyl-CoA = N(6)-[(R)-S(8)-acetyldihydrolipoyl]-L-lysyl-[protein] + CoA</text>
        <dbReference type="Rhea" id="RHEA:17017"/>
        <dbReference type="Rhea" id="RHEA-COMP:10475"/>
        <dbReference type="Rhea" id="RHEA-COMP:10478"/>
        <dbReference type="ChEBI" id="CHEBI:57287"/>
        <dbReference type="ChEBI" id="CHEBI:57288"/>
        <dbReference type="ChEBI" id="CHEBI:83100"/>
        <dbReference type="ChEBI" id="CHEBI:83111"/>
        <dbReference type="EC" id="2.3.1.12"/>
    </reaction>
</comment>
<gene>
    <name evidence="12" type="ORF">SCF082_LOCUS12804</name>
</gene>
<keyword evidence="8" id="KW-0472">Membrane</keyword>
<dbReference type="InterPro" id="IPR011053">
    <property type="entry name" value="Single_hybrid_motif"/>
</dbReference>
<dbReference type="Pfam" id="PF00198">
    <property type="entry name" value="2-oxoacid_dh"/>
    <property type="match status" value="1"/>
</dbReference>
<dbReference type="Gene3D" id="3.30.559.10">
    <property type="entry name" value="Chloramphenicol acetyltransferase-like domain"/>
    <property type="match status" value="1"/>
</dbReference>
<comment type="similarity">
    <text evidence="1 6">Belongs to the 2-oxoacid dehydrogenase family.</text>
</comment>
<evidence type="ECO:0000256" key="2">
    <source>
        <dbReference type="ARBA" id="ARBA00022679"/>
    </source>
</evidence>
<evidence type="ECO:0000256" key="3">
    <source>
        <dbReference type="ARBA" id="ARBA00022823"/>
    </source>
</evidence>
<dbReference type="PROSITE" id="PS51186">
    <property type="entry name" value="GNAT"/>
    <property type="match status" value="1"/>
</dbReference>
<feature type="transmembrane region" description="Helical" evidence="8">
    <location>
        <begin position="596"/>
        <end position="613"/>
    </location>
</feature>
<keyword evidence="8" id="KW-1133">Transmembrane helix</keyword>
<organism evidence="12 13">
    <name type="scientific">Durusdinium trenchii</name>
    <dbReference type="NCBI Taxonomy" id="1381693"/>
    <lineage>
        <taxon>Eukaryota</taxon>
        <taxon>Sar</taxon>
        <taxon>Alveolata</taxon>
        <taxon>Dinophyceae</taxon>
        <taxon>Suessiales</taxon>
        <taxon>Symbiodiniaceae</taxon>
        <taxon>Durusdinium</taxon>
    </lineage>
</organism>
<accession>A0ABP0JM81</accession>
<evidence type="ECO:0000256" key="7">
    <source>
        <dbReference type="SAM" id="MobiDB-lite"/>
    </source>
</evidence>
<dbReference type="SUPFAM" id="SSF53474">
    <property type="entry name" value="alpha/beta-Hydrolases"/>
    <property type="match status" value="1"/>
</dbReference>
<dbReference type="Gene3D" id="3.40.50.1820">
    <property type="entry name" value="alpha/beta hydrolase"/>
    <property type="match status" value="1"/>
</dbReference>
<dbReference type="PROSITE" id="PS00189">
    <property type="entry name" value="LIPOYL"/>
    <property type="match status" value="1"/>
</dbReference>
<dbReference type="InterPro" id="IPR000089">
    <property type="entry name" value="Biotin_lipoyl"/>
</dbReference>
<dbReference type="InterPro" id="IPR001078">
    <property type="entry name" value="2-oxoacid_DH_actylTfrase"/>
</dbReference>
<dbReference type="InterPro" id="IPR000182">
    <property type="entry name" value="GNAT_dom"/>
</dbReference>
<feature type="compositionally biased region" description="Basic and acidic residues" evidence="7">
    <location>
        <begin position="93"/>
        <end position="107"/>
    </location>
</feature>
<dbReference type="Proteomes" id="UP001642464">
    <property type="component" value="Unassembled WGS sequence"/>
</dbReference>
<dbReference type="InterPro" id="IPR029058">
    <property type="entry name" value="AB_hydrolase_fold"/>
</dbReference>
<keyword evidence="2 6" id="KW-0808">Transferase</keyword>
<dbReference type="PANTHER" id="PTHR23151:SF90">
    <property type="entry name" value="DIHYDROLIPOYLLYSINE-RESIDUE ACETYLTRANSFERASE COMPONENT OF PYRUVATE DEHYDROGENASE COMPLEX, MITOCHONDRIAL-RELATED"/>
    <property type="match status" value="1"/>
</dbReference>
<feature type="domain" description="N-acetyltransferase" evidence="10">
    <location>
        <begin position="430"/>
        <end position="566"/>
    </location>
</feature>
<evidence type="ECO:0000256" key="5">
    <source>
        <dbReference type="ARBA" id="ARBA00023315"/>
    </source>
</evidence>
<dbReference type="CDD" id="cd04301">
    <property type="entry name" value="NAT_SF"/>
    <property type="match status" value="1"/>
</dbReference>
<feature type="domain" description="Peripheral subunit-binding (PSBD)" evidence="11">
    <location>
        <begin position="145"/>
        <end position="182"/>
    </location>
</feature>
<dbReference type="CDD" id="cd06849">
    <property type="entry name" value="lipoyl_domain"/>
    <property type="match status" value="1"/>
</dbReference>
<feature type="compositionally biased region" description="Low complexity" evidence="7">
    <location>
        <begin position="110"/>
        <end position="138"/>
    </location>
</feature>
<name>A0ABP0JM81_9DINO</name>
<proteinExistence type="inferred from homology"/>
<dbReference type="InterPro" id="IPR003016">
    <property type="entry name" value="2-oxoA_DH_lipoyl-BS"/>
</dbReference>
<evidence type="ECO:0000256" key="8">
    <source>
        <dbReference type="SAM" id="Phobius"/>
    </source>
</evidence>
<evidence type="ECO:0000259" key="9">
    <source>
        <dbReference type="PROSITE" id="PS50968"/>
    </source>
</evidence>
<protein>
    <recommendedName>
        <fullName evidence="6">Acetyltransferase component of pyruvate dehydrogenase complex</fullName>
        <ecNumber evidence="6">2.3.1.12</ecNumber>
    </recommendedName>
</protein>
<dbReference type="InterPro" id="IPR036625">
    <property type="entry name" value="E3-bd_dom_sf"/>
</dbReference>
<comment type="cofactor">
    <cofactor evidence="6">
        <name>(R)-lipoate</name>
        <dbReference type="ChEBI" id="CHEBI:83088"/>
    </cofactor>
    <text evidence="6">Binds 1 lipoyl cofactor covalently.</text>
</comment>
<comment type="function">
    <text evidence="6">The pyruvate dehydrogenase complex catalyzes the overall conversion of pyruvate to acetyl-CoA and CO(2).</text>
</comment>
<dbReference type="InterPro" id="IPR004167">
    <property type="entry name" value="PSBD"/>
</dbReference>
<reference evidence="12 13" key="1">
    <citation type="submission" date="2024-02" db="EMBL/GenBank/DDBJ databases">
        <authorList>
            <person name="Chen Y."/>
            <person name="Shah S."/>
            <person name="Dougan E. K."/>
            <person name="Thang M."/>
            <person name="Chan C."/>
        </authorList>
    </citation>
    <scope>NUCLEOTIDE SEQUENCE [LARGE SCALE GENOMIC DNA]</scope>
</reference>
<dbReference type="PANTHER" id="PTHR23151">
    <property type="entry name" value="DIHYDROLIPOAMIDE ACETYL/SUCCINYL-TRANSFERASE-RELATED"/>
    <property type="match status" value="1"/>
</dbReference>
<keyword evidence="12" id="KW-0670">Pyruvate</keyword>
<feature type="region of interest" description="Disordered" evidence="7">
    <location>
        <begin position="80"/>
        <end position="143"/>
    </location>
</feature>
<evidence type="ECO:0000256" key="1">
    <source>
        <dbReference type="ARBA" id="ARBA00007317"/>
    </source>
</evidence>
<dbReference type="Pfam" id="PF02817">
    <property type="entry name" value="E3_binding"/>
    <property type="match status" value="1"/>
</dbReference>
<dbReference type="PROSITE" id="PS51826">
    <property type="entry name" value="PSBD"/>
    <property type="match status" value="1"/>
</dbReference>
<dbReference type="EMBL" id="CAXAMM010007829">
    <property type="protein sequence ID" value="CAK9015526.1"/>
    <property type="molecule type" value="Genomic_DNA"/>
</dbReference>
<dbReference type="InterPro" id="IPR006257">
    <property type="entry name" value="LAT1"/>
</dbReference>
<keyword evidence="8" id="KW-0812">Transmembrane</keyword>
<dbReference type="Pfam" id="PF00364">
    <property type="entry name" value="Biotin_lipoyl"/>
    <property type="match status" value="1"/>
</dbReference>
<evidence type="ECO:0000259" key="11">
    <source>
        <dbReference type="PROSITE" id="PS51826"/>
    </source>
</evidence>
<keyword evidence="5 6" id="KW-0012">Acyltransferase</keyword>
<dbReference type="Gene3D" id="2.40.50.100">
    <property type="match status" value="1"/>
</dbReference>
<evidence type="ECO:0000313" key="13">
    <source>
        <dbReference type="Proteomes" id="UP001642464"/>
    </source>
</evidence>
<dbReference type="InterPro" id="IPR016181">
    <property type="entry name" value="Acyl_CoA_acyltransferase"/>
</dbReference>
<feature type="transmembrane region" description="Helical" evidence="8">
    <location>
        <begin position="515"/>
        <end position="537"/>
    </location>
</feature>
<evidence type="ECO:0000259" key="10">
    <source>
        <dbReference type="PROSITE" id="PS51186"/>
    </source>
</evidence>
<dbReference type="SUPFAM" id="SSF52777">
    <property type="entry name" value="CoA-dependent acyltransferases"/>
    <property type="match status" value="1"/>
</dbReference>
<dbReference type="Pfam" id="PF13508">
    <property type="entry name" value="Acetyltransf_7"/>
    <property type="match status" value="1"/>
</dbReference>
<dbReference type="PROSITE" id="PS50968">
    <property type="entry name" value="BIOTINYL_LIPOYL"/>
    <property type="match status" value="1"/>
</dbReference>
<keyword evidence="3 6" id="KW-0450">Lipoyl</keyword>
<keyword evidence="4" id="KW-0809">Transit peptide</keyword>
<dbReference type="SUPFAM" id="SSF55729">
    <property type="entry name" value="Acyl-CoA N-acyltransferases (Nat)"/>
    <property type="match status" value="1"/>
</dbReference>
<dbReference type="InterPro" id="IPR023213">
    <property type="entry name" value="CAT-like_dom_sf"/>
</dbReference>
<evidence type="ECO:0000256" key="6">
    <source>
        <dbReference type="RuleBase" id="RU361137"/>
    </source>
</evidence>
<dbReference type="Gene3D" id="4.10.320.10">
    <property type="entry name" value="E3-binding domain"/>
    <property type="match status" value="1"/>
</dbReference>
<feature type="domain" description="Lipoyl-binding" evidence="9">
    <location>
        <begin position="2"/>
        <end position="77"/>
    </location>
</feature>
<evidence type="ECO:0000313" key="12">
    <source>
        <dbReference type="EMBL" id="CAK9015526.1"/>
    </source>
</evidence>
<dbReference type="SUPFAM" id="SSF51230">
    <property type="entry name" value="Single hybrid motif"/>
    <property type="match status" value="1"/>
</dbReference>